<name>A0ABS3W4Z7_9BACL</name>
<organism evidence="2 3">
    <name type="scientific">Paenibacillus artemisiicola</name>
    <dbReference type="NCBI Taxonomy" id="1172618"/>
    <lineage>
        <taxon>Bacteria</taxon>
        <taxon>Bacillati</taxon>
        <taxon>Bacillota</taxon>
        <taxon>Bacilli</taxon>
        <taxon>Bacillales</taxon>
        <taxon>Paenibacillaceae</taxon>
        <taxon>Paenibacillus</taxon>
    </lineage>
</organism>
<sequence length="161" mass="19026">MIGLLLAIGIFNLTAFIFCKRLTGNQIVHVWSFTVAFQNTFDLYVDFKYHGYWYFTKGVDWPGLLAHSVLLPPVNMMILNGYPFHKPWRYQVFYLLAWDVVVGLYELVTLLPRPWGYFSYGWWTIWHSLIINPILMLILLAYFLLVRKMENKLAYGTRSSD</sequence>
<keyword evidence="1" id="KW-0472">Membrane</keyword>
<evidence type="ECO:0000313" key="2">
    <source>
        <dbReference type="EMBL" id="MBO7743371.1"/>
    </source>
</evidence>
<keyword evidence="1" id="KW-1133">Transmembrane helix</keyword>
<feature type="transmembrane region" description="Helical" evidence="1">
    <location>
        <begin position="123"/>
        <end position="145"/>
    </location>
</feature>
<reference evidence="2 3" key="1">
    <citation type="submission" date="2021-03" db="EMBL/GenBank/DDBJ databases">
        <title>Paenibacillus artemisicola MWE-103 whole genome sequence.</title>
        <authorList>
            <person name="Ham Y.J."/>
        </authorList>
    </citation>
    <scope>NUCLEOTIDE SEQUENCE [LARGE SCALE GENOMIC DNA]</scope>
    <source>
        <strain evidence="2 3">MWE-103</strain>
    </source>
</reference>
<keyword evidence="1" id="KW-0812">Transmembrane</keyword>
<feature type="transmembrane region" description="Helical" evidence="1">
    <location>
        <begin position="61"/>
        <end position="80"/>
    </location>
</feature>
<evidence type="ECO:0000313" key="3">
    <source>
        <dbReference type="Proteomes" id="UP000670947"/>
    </source>
</evidence>
<evidence type="ECO:0000256" key="1">
    <source>
        <dbReference type="SAM" id="Phobius"/>
    </source>
</evidence>
<proteinExistence type="predicted"/>
<protein>
    <recommendedName>
        <fullName evidence="4">Emopamil binding protein</fullName>
    </recommendedName>
</protein>
<comment type="caution">
    <text evidence="2">The sequence shown here is derived from an EMBL/GenBank/DDBJ whole genome shotgun (WGS) entry which is preliminary data.</text>
</comment>
<feature type="transmembrane region" description="Helical" evidence="1">
    <location>
        <begin position="92"/>
        <end position="111"/>
    </location>
</feature>
<gene>
    <name evidence="2" type="ORF">I8J29_04140</name>
</gene>
<keyword evidence="3" id="KW-1185">Reference proteome</keyword>
<accession>A0ABS3W4Z7</accession>
<dbReference type="Proteomes" id="UP000670947">
    <property type="component" value="Unassembled WGS sequence"/>
</dbReference>
<dbReference type="EMBL" id="JAGGDJ010000002">
    <property type="protein sequence ID" value="MBO7743371.1"/>
    <property type="molecule type" value="Genomic_DNA"/>
</dbReference>
<evidence type="ECO:0008006" key="4">
    <source>
        <dbReference type="Google" id="ProtNLM"/>
    </source>
</evidence>